<feature type="region of interest" description="Disordered" evidence="6">
    <location>
        <begin position="517"/>
        <end position="562"/>
    </location>
</feature>
<feature type="zinc finger region" description="C3H1-type" evidence="5">
    <location>
        <begin position="490"/>
        <end position="513"/>
    </location>
</feature>
<dbReference type="GO" id="GO:0008270">
    <property type="term" value="F:zinc ion binding"/>
    <property type="evidence" value="ECO:0007669"/>
    <property type="project" value="UniProtKB-KW"/>
</dbReference>
<feature type="compositionally biased region" description="Basic and acidic residues" evidence="6">
    <location>
        <begin position="320"/>
        <end position="339"/>
    </location>
</feature>
<dbReference type="GO" id="GO:0005634">
    <property type="term" value="C:nucleus"/>
    <property type="evidence" value="ECO:0007669"/>
    <property type="project" value="TreeGrafter"/>
</dbReference>
<dbReference type="OrthoDB" id="411372at2759"/>
<evidence type="ECO:0000256" key="3">
    <source>
        <dbReference type="ARBA" id="ARBA00022771"/>
    </source>
</evidence>
<evidence type="ECO:0000259" key="7">
    <source>
        <dbReference type="PROSITE" id="PS50103"/>
    </source>
</evidence>
<dbReference type="SUPFAM" id="SSF90229">
    <property type="entry name" value="CCCH zinc finger"/>
    <property type="match status" value="1"/>
</dbReference>
<evidence type="ECO:0000313" key="9">
    <source>
        <dbReference type="Proteomes" id="UP000187203"/>
    </source>
</evidence>
<dbReference type="Gene3D" id="4.10.1000.10">
    <property type="entry name" value="Zinc finger, CCCH-type"/>
    <property type="match status" value="1"/>
</dbReference>
<comment type="caution">
    <text evidence="8">The sequence shown here is derived from an EMBL/GenBank/DDBJ whole genome shotgun (WGS) entry which is preliminary data.</text>
</comment>
<dbReference type="InterPro" id="IPR000571">
    <property type="entry name" value="Znf_CCCH"/>
</dbReference>
<feature type="compositionally biased region" description="Basic and acidic residues" evidence="6">
    <location>
        <begin position="537"/>
        <end position="546"/>
    </location>
</feature>
<feature type="region of interest" description="Disordered" evidence="6">
    <location>
        <begin position="788"/>
        <end position="807"/>
    </location>
</feature>
<dbReference type="STRING" id="93759.A0A1R3JA09"/>
<keyword evidence="1 5" id="KW-0479">Metal-binding</keyword>
<dbReference type="PANTHER" id="PTHR13119">
    <property type="entry name" value="ZINC FINGER CCCH DOMAIN-CONTAINING PROTEI"/>
    <property type="match status" value="1"/>
</dbReference>
<feature type="region of interest" description="Disordered" evidence="6">
    <location>
        <begin position="592"/>
        <end position="619"/>
    </location>
</feature>
<sequence>MEEPQEPHVEAPFSFPPHRRSHLRSGTYHNLVRFISLCYGDSSLATAPPIIPLHRTPDNGISQGEPVGDDVREPLESIVPNNMQAQEGNVVNGGFEGAAFKDRGLGDTQIVVDEIEQIMRVEEGQVLLNQNDPMLDSLMEGTDFQGENGRKQMLMNELENIMNGNLDCDNTDNCLATLLDQNQGDNCLVVSMNNQEERIDSPLVVEESAPTGKMQVDMESVNQKVIEAFGFSSDEDSKPSEKVENQGFLFKTSAMHEKTEIQQKEMELEKFVCSNDGIFSPVRMVEDEEPEEGEIFGDIQHVNESVDILVEDALLLQKKEEEKQDSGGARDSKHLRCNKDPQTAQIANRVAEVDPEGNERAQMVSKLGKMHRKEGSGKIIKQSGSENQAIKSIEKKDVSVCNKNKQGQSPAKKKEKKKRNKRKKRAEKNKQLGVKRLKLETVLKPRVGEKCKYSHDTVPLTKSQPCCHFARQSCMKGDECPFDHELSKYPCTSFMTKGSCVRGDACLFSHKMSREENVASTSNARDLKLKPSLHGDSNMRLDKSRNAEASSCSAGASSQQTKQIVADTQMKTPDLARKGVNYLFHSKSSIAEPSKLSQGGSSQKMKESDRVGIQSNQSTPVVNSTFASKRSVAELGKFSEGSSSLKMSKGIQASELGTIQIVNGSPKRKTEVVPRGINFLSVGKSSSSLEDSTSKVSLALYRGDGYKQQPAEKNQTTQSALSMDQRKGHPAVVPVGIDFPTFGKSCNSRINEASIPSRADMVNNGSLQMSNYVSDKQHNLSPISYRLPVSPQTSGQSSGRLLHKNTPNLPQKALISTLEGDKKFSDVNSGSPHEGQHLSDKQCNSNLNPWKIPAHPLGMGQTSEKMSHTNTPNSAQKGVMSTLAFAAKCESRMKKNQSS</sequence>
<dbReference type="AlphaFoldDB" id="A0A1R3JA09"/>
<feature type="compositionally biased region" description="Polar residues" evidence="6">
    <location>
        <begin position="860"/>
        <end position="876"/>
    </location>
</feature>
<evidence type="ECO:0000256" key="6">
    <source>
        <dbReference type="SAM" id="MobiDB-lite"/>
    </source>
</evidence>
<feature type="compositionally biased region" description="Basic residues" evidence="6">
    <location>
        <begin position="411"/>
        <end position="427"/>
    </location>
</feature>
<proteinExistence type="predicted"/>
<keyword evidence="9" id="KW-1185">Reference proteome</keyword>
<evidence type="ECO:0000256" key="2">
    <source>
        <dbReference type="ARBA" id="ARBA00022737"/>
    </source>
</evidence>
<feature type="region of interest" description="Disordered" evidence="6">
    <location>
        <begin position="822"/>
        <end position="878"/>
    </location>
</feature>
<evidence type="ECO:0000256" key="5">
    <source>
        <dbReference type="PROSITE-ProRule" id="PRU00723"/>
    </source>
</evidence>
<keyword evidence="3 5" id="KW-0863">Zinc-finger</keyword>
<evidence type="ECO:0000256" key="4">
    <source>
        <dbReference type="ARBA" id="ARBA00022833"/>
    </source>
</evidence>
<protein>
    <submittedName>
        <fullName evidence="8">Zinc finger, CCCH-type</fullName>
    </submittedName>
</protein>
<dbReference type="GO" id="GO:0003723">
    <property type="term" value="F:RNA binding"/>
    <property type="evidence" value="ECO:0007669"/>
    <property type="project" value="InterPro"/>
</dbReference>
<feature type="region of interest" description="Disordered" evidence="6">
    <location>
        <begin position="1"/>
        <end position="20"/>
    </location>
</feature>
<organism evidence="8 9">
    <name type="scientific">Corchorus olitorius</name>
    <dbReference type="NCBI Taxonomy" id="93759"/>
    <lineage>
        <taxon>Eukaryota</taxon>
        <taxon>Viridiplantae</taxon>
        <taxon>Streptophyta</taxon>
        <taxon>Embryophyta</taxon>
        <taxon>Tracheophyta</taxon>
        <taxon>Spermatophyta</taxon>
        <taxon>Magnoliopsida</taxon>
        <taxon>eudicotyledons</taxon>
        <taxon>Gunneridae</taxon>
        <taxon>Pentapetalae</taxon>
        <taxon>rosids</taxon>
        <taxon>malvids</taxon>
        <taxon>Malvales</taxon>
        <taxon>Malvaceae</taxon>
        <taxon>Grewioideae</taxon>
        <taxon>Apeibeae</taxon>
        <taxon>Corchorus</taxon>
    </lineage>
</organism>
<dbReference type="InterPro" id="IPR036855">
    <property type="entry name" value="Znf_CCCH_sf"/>
</dbReference>
<name>A0A1R3JA09_9ROSI</name>
<dbReference type="PROSITE" id="PS50103">
    <property type="entry name" value="ZF_C3H1"/>
    <property type="match status" value="2"/>
</dbReference>
<feature type="region of interest" description="Disordered" evidence="6">
    <location>
        <begin position="320"/>
        <end position="344"/>
    </location>
</feature>
<feature type="compositionally biased region" description="Polar residues" evidence="6">
    <location>
        <begin position="592"/>
        <end position="603"/>
    </location>
</feature>
<feature type="compositionally biased region" description="Polar residues" evidence="6">
    <location>
        <begin position="711"/>
        <end position="722"/>
    </location>
</feature>
<keyword evidence="2" id="KW-0677">Repeat</keyword>
<feature type="domain" description="C3H1-type" evidence="7">
    <location>
        <begin position="490"/>
        <end position="513"/>
    </location>
</feature>
<dbReference type="EMBL" id="AWUE01016434">
    <property type="protein sequence ID" value="OMO91669.1"/>
    <property type="molecule type" value="Genomic_DNA"/>
</dbReference>
<gene>
    <name evidence="8" type="ORF">COLO4_18185</name>
</gene>
<dbReference type="PANTHER" id="PTHR13119:SF12">
    <property type="entry name" value="PROTEIN SUPPRESSOR OF SABLE"/>
    <property type="match status" value="1"/>
</dbReference>
<dbReference type="InterPro" id="IPR045124">
    <property type="entry name" value="Su(sable)-like"/>
</dbReference>
<feature type="compositionally biased region" description="Polar residues" evidence="6">
    <location>
        <begin position="790"/>
        <end position="807"/>
    </location>
</feature>
<dbReference type="Proteomes" id="UP000187203">
    <property type="component" value="Unassembled WGS sequence"/>
</dbReference>
<dbReference type="GO" id="GO:0045892">
    <property type="term" value="P:negative regulation of DNA-templated transcription"/>
    <property type="evidence" value="ECO:0007669"/>
    <property type="project" value="InterPro"/>
</dbReference>
<evidence type="ECO:0000256" key="1">
    <source>
        <dbReference type="ARBA" id="ARBA00022723"/>
    </source>
</evidence>
<feature type="domain" description="C3H1-type" evidence="7">
    <location>
        <begin position="460"/>
        <end position="487"/>
    </location>
</feature>
<reference evidence="9" key="1">
    <citation type="submission" date="2013-09" db="EMBL/GenBank/DDBJ databases">
        <title>Corchorus olitorius genome sequencing.</title>
        <authorList>
            <person name="Alam M."/>
            <person name="Haque M.S."/>
            <person name="Islam M.S."/>
            <person name="Emdad E.M."/>
            <person name="Islam M.M."/>
            <person name="Ahmed B."/>
            <person name="Halim A."/>
            <person name="Hossen Q.M.M."/>
            <person name="Hossain M.Z."/>
            <person name="Ahmed R."/>
            <person name="Khan M.M."/>
            <person name="Islam R."/>
            <person name="Rashid M.M."/>
            <person name="Khan S.A."/>
            <person name="Rahman M.S."/>
            <person name="Alam M."/>
            <person name="Yahiya A.S."/>
            <person name="Khan M.S."/>
            <person name="Azam M.S."/>
            <person name="Haque T."/>
            <person name="Lashkar M.Z.H."/>
            <person name="Akhand A.I."/>
            <person name="Morshed G."/>
            <person name="Roy S."/>
            <person name="Uddin K.S."/>
            <person name="Rabeya T."/>
            <person name="Hossain A.S."/>
            <person name="Chowdhury A."/>
            <person name="Snigdha A.R."/>
            <person name="Mortoza M.S."/>
            <person name="Matin S.A."/>
            <person name="Hoque S.M.E."/>
            <person name="Islam M.K."/>
            <person name="Roy D.K."/>
            <person name="Haider R."/>
            <person name="Moosa M.M."/>
            <person name="Elias S.M."/>
            <person name="Hasan A.M."/>
            <person name="Jahan S."/>
            <person name="Shafiuddin M."/>
            <person name="Mahmood N."/>
            <person name="Shommy N.S."/>
        </authorList>
    </citation>
    <scope>NUCLEOTIDE SEQUENCE [LARGE SCALE GENOMIC DNA]</scope>
    <source>
        <strain evidence="9">cv. O-4</strain>
    </source>
</reference>
<feature type="zinc finger region" description="C3H1-type" evidence="5">
    <location>
        <begin position="460"/>
        <end position="487"/>
    </location>
</feature>
<feature type="region of interest" description="Disordered" evidence="6">
    <location>
        <begin position="707"/>
        <end position="727"/>
    </location>
</feature>
<feature type="region of interest" description="Disordered" evidence="6">
    <location>
        <begin position="368"/>
        <end position="431"/>
    </location>
</feature>
<keyword evidence="4 5" id="KW-0862">Zinc</keyword>
<dbReference type="SMART" id="SM00356">
    <property type="entry name" value="ZnF_C3H1"/>
    <property type="match status" value="2"/>
</dbReference>
<feature type="compositionally biased region" description="Low complexity" evidence="6">
    <location>
        <begin position="547"/>
        <end position="558"/>
    </location>
</feature>
<accession>A0A1R3JA09</accession>
<evidence type="ECO:0000313" key="8">
    <source>
        <dbReference type="EMBL" id="OMO91669.1"/>
    </source>
</evidence>